<organism evidence="1 2">
    <name type="scientific">Mycolicibacterium aromaticivorans JS19b1 = JCM 16368</name>
    <dbReference type="NCBI Taxonomy" id="1440774"/>
    <lineage>
        <taxon>Bacteria</taxon>
        <taxon>Bacillati</taxon>
        <taxon>Actinomycetota</taxon>
        <taxon>Actinomycetes</taxon>
        <taxon>Mycobacteriales</taxon>
        <taxon>Mycobacteriaceae</taxon>
        <taxon>Mycolicibacterium</taxon>
    </lineage>
</organism>
<sequence>MRVPLGSYGEGLFTAIRQTRSDLLVTARAAYRGGDFETSYASFSRAGAVGPLTLDDLDAMATSAGRLGHGREAMRMGELVFLRLVRTDPNAAAGKAVELGSAWLSNGEVAVGEAWIRRARGLLADASQVAVSARLAHLEAVLTALGDDADLAAERSAVLREMALEPGTSVMGQAYHRLGDIRRRRGDVDGAFAAYARALESGVVPQPGEALLRCALGDVDTARAQVRAAIATSDSRELPRLLRGGVEIALAAGEVDEAEGYLRELESAYGDDTVLRGAVLVRRGRYREALTVLRAALREPRLRQSAAARAEVHAWIERAYAGLLTASA</sequence>
<name>A0A064CMW4_9MYCO</name>
<reference evidence="1" key="1">
    <citation type="submission" date="2014-05" db="EMBL/GenBank/DDBJ databases">
        <title>Genome sequence of Mycobacterium aromaticivorans strain JS19b1T (= DSM 45407T).</title>
        <authorList>
            <person name="Kwak Y."/>
            <person name="Park G.-S."/>
            <person name="Li Q.X."/>
            <person name="Lee S.-E."/>
            <person name="Shin J.-H."/>
        </authorList>
    </citation>
    <scope>NUCLEOTIDE SEQUENCE [LARGE SCALE GENOMIC DNA]</scope>
    <source>
        <strain evidence="1">JS19b1</strain>
    </source>
</reference>
<dbReference type="eggNOG" id="COG2197">
    <property type="taxonomic scope" value="Bacteria"/>
</dbReference>
<evidence type="ECO:0000313" key="1">
    <source>
        <dbReference type="EMBL" id="KDF01686.1"/>
    </source>
</evidence>
<dbReference type="Gene3D" id="1.25.40.10">
    <property type="entry name" value="Tetratricopeptide repeat domain"/>
    <property type="match status" value="2"/>
</dbReference>
<dbReference type="SUPFAM" id="SSF48452">
    <property type="entry name" value="TPR-like"/>
    <property type="match status" value="1"/>
</dbReference>
<dbReference type="STRING" id="1440774.Y900_022830"/>
<dbReference type="InterPro" id="IPR011990">
    <property type="entry name" value="TPR-like_helical_dom_sf"/>
</dbReference>
<proteinExistence type="predicted"/>
<accession>A0A064CMW4</accession>
<dbReference type="AlphaFoldDB" id="A0A064CMW4"/>
<keyword evidence="2" id="KW-1185">Reference proteome</keyword>
<dbReference type="EMBL" id="JALN02000001">
    <property type="protein sequence ID" value="KDF01686.1"/>
    <property type="molecule type" value="Genomic_DNA"/>
</dbReference>
<evidence type="ECO:0008006" key="3">
    <source>
        <dbReference type="Google" id="ProtNLM"/>
    </source>
</evidence>
<protein>
    <recommendedName>
        <fullName evidence="3">Tetratricopeptide repeat protein</fullName>
    </recommendedName>
</protein>
<evidence type="ECO:0000313" key="2">
    <source>
        <dbReference type="Proteomes" id="UP000022835"/>
    </source>
</evidence>
<comment type="caution">
    <text evidence="1">The sequence shown here is derived from an EMBL/GenBank/DDBJ whole genome shotgun (WGS) entry which is preliminary data.</text>
</comment>
<gene>
    <name evidence="1" type="ORF">Y900_022830</name>
</gene>
<dbReference type="Proteomes" id="UP000022835">
    <property type="component" value="Unassembled WGS sequence"/>
</dbReference>